<dbReference type="STRING" id="9913.ENSBTAP00000019554"/>
<dbReference type="Pfam" id="PF00170">
    <property type="entry name" value="bZIP_1"/>
    <property type="match status" value="1"/>
</dbReference>
<keyword evidence="16" id="KW-0175">Coiled coil</keyword>
<dbReference type="FunFam" id="1.20.5.170:FF:000042">
    <property type="entry name" value="Cyclic AMP-responsive element-binding protein 3-like protein 3"/>
    <property type="match status" value="1"/>
</dbReference>
<dbReference type="GO" id="GO:0006357">
    <property type="term" value="P:regulation of transcription by RNA polymerase II"/>
    <property type="evidence" value="ECO:0000318"/>
    <property type="project" value="GO_Central"/>
</dbReference>
<evidence type="ECO:0000313" key="21">
    <source>
        <dbReference type="VGNC" id="VGNC:27697"/>
    </source>
</evidence>
<reference evidence="19" key="1">
    <citation type="submission" date="2018-03" db="EMBL/GenBank/DDBJ databases">
        <title>ARS-UCD1.2.</title>
        <authorList>
            <person name="Rosen B.D."/>
            <person name="Bickhart D.M."/>
            <person name="Koren S."/>
            <person name="Schnabel R.D."/>
            <person name="Hall R."/>
            <person name="Zimin A."/>
            <person name="Dreischer C."/>
            <person name="Schultheiss S."/>
            <person name="Schroeder S.G."/>
            <person name="Elsik C.G."/>
            <person name="Couldrey C."/>
            <person name="Liu G.E."/>
            <person name="Van Tassell C.P."/>
            <person name="Phillippy A.M."/>
            <person name="Smith T.P.L."/>
            <person name="Medrano J.F."/>
        </authorList>
    </citation>
    <scope>NUCLEOTIDE SEQUENCE [LARGE SCALE GENOMIC DNA]</scope>
    <source>
        <strain evidence="19">Hereford</strain>
    </source>
</reference>
<dbReference type="SMART" id="SM00338">
    <property type="entry name" value="BRLZ"/>
    <property type="match status" value="1"/>
</dbReference>
<dbReference type="InterPro" id="IPR051381">
    <property type="entry name" value="CREB_ATF_subfamily"/>
</dbReference>
<gene>
    <name evidence="19 21" type="primary">CREB3L4</name>
</gene>
<feature type="region of interest" description="Disordered" evidence="17">
    <location>
        <begin position="498"/>
        <end position="534"/>
    </location>
</feature>
<dbReference type="GO" id="GO:0006986">
    <property type="term" value="P:response to unfolded protein"/>
    <property type="evidence" value="ECO:0007669"/>
    <property type="project" value="UniProtKB-KW"/>
</dbReference>
<dbReference type="OrthoDB" id="674948at2759"/>
<keyword evidence="6" id="KW-0735">Signal-anchor</keyword>
<keyword evidence="5" id="KW-0256">Endoplasmic reticulum</keyword>
<dbReference type="GO" id="GO:0005789">
    <property type="term" value="C:endoplasmic reticulum membrane"/>
    <property type="evidence" value="ECO:0007669"/>
    <property type="project" value="UniProtKB-SubCell"/>
</dbReference>
<dbReference type="GO" id="GO:0031965">
    <property type="term" value="C:nuclear membrane"/>
    <property type="evidence" value="ECO:0007669"/>
    <property type="project" value="Ensembl"/>
</dbReference>
<reference evidence="19" key="3">
    <citation type="submission" date="2025-09" db="UniProtKB">
        <authorList>
            <consortium name="Ensembl"/>
        </authorList>
    </citation>
    <scope>IDENTIFICATION</scope>
    <source>
        <strain evidence="19">Hereford</strain>
    </source>
</reference>
<evidence type="ECO:0000256" key="1">
    <source>
        <dbReference type="ARBA" id="ARBA00004648"/>
    </source>
</evidence>
<dbReference type="GO" id="GO:0005634">
    <property type="term" value="C:nucleus"/>
    <property type="evidence" value="ECO:0000318"/>
    <property type="project" value="GO_Central"/>
</dbReference>
<organism evidence="19 20">
    <name type="scientific">Bos taurus</name>
    <name type="common">Bovine</name>
    <dbReference type="NCBI Taxonomy" id="9913"/>
    <lineage>
        <taxon>Eukaryota</taxon>
        <taxon>Metazoa</taxon>
        <taxon>Chordata</taxon>
        <taxon>Craniata</taxon>
        <taxon>Vertebrata</taxon>
        <taxon>Euteleostomi</taxon>
        <taxon>Mammalia</taxon>
        <taxon>Eutheria</taxon>
        <taxon>Laurasiatheria</taxon>
        <taxon>Artiodactyla</taxon>
        <taxon>Ruminantia</taxon>
        <taxon>Pecora</taxon>
        <taxon>Bovidae</taxon>
        <taxon>Bovinae</taxon>
        <taxon>Bos</taxon>
    </lineage>
</organism>
<dbReference type="InParanoid" id="E1BP88"/>
<reference evidence="19" key="2">
    <citation type="submission" date="2025-08" db="UniProtKB">
        <authorList>
            <consortium name="Ensembl"/>
        </authorList>
    </citation>
    <scope>IDENTIFICATION</scope>
    <source>
        <strain evidence="19">Hereford</strain>
    </source>
</reference>
<dbReference type="GeneTree" id="ENSGT00940000160806"/>
<dbReference type="Proteomes" id="UP000009136">
    <property type="component" value="Chromosome 3"/>
</dbReference>
<dbReference type="Bgee" id="ENSBTAG00000014692">
    <property type="expression patterns" value="Expressed in saliva-secreting gland and 96 other cell types or tissues"/>
</dbReference>
<dbReference type="GO" id="GO:0000978">
    <property type="term" value="F:RNA polymerase II cis-regulatory region sequence-specific DNA binding"/>
    <property type="evidence" value="ECO:0000318"/>
    <property type="project" value="GO_Central"/>
</dbReference>
<feature type="region of interest" description="Disordered" evidence="17">
    <location>
        <begin position="237"/>
        <end position="265"/>
    </location>
</feature>
<evidence type="ECO:0000256" key="6">
    <source>
        <dbReference type="ARBA" id="ARBA00022968"/>
    </source>
</evidence>
<evidence type="ECO:0000256" key="4">
    <source>
        <dbReference type="ARBA" id="ARBA00022692"/>
    </source>
</evidence>
<dbReference type="GO" id="GO:0000981">
    <property type="term" value="F:DNA-binding transcription factor activity, RNA polymerase II-specific"/>
    <property type="evidence" value="ECO:0000318"/>
    <property type="project" value="GO_Central"/>
</dbReference>
<dbReference type="Ensembl" id="ENSBTAT00000019554.7">
    <property type="protein sequence ID" value="ENSBTAP00000019554.7"/>
    <property type="gene ID" value="ENSBTAG00000014692.8"/>
</dbReference>
<evidence type="ECO:0000256" key="5">
    <source>
        <dbReference type="ARBA" id="ARBA00022824"/>
    </source>
</evidence>
<evidence type="ECO:0000256" key="11">
    <source>
        <dbReference type="ARBA" id="ARBA00023159"/>
    </source>
</evidence>
<dbReference type="PROSITE" id="PS50217">
    <property type="entry name" value="BZIP"/>
    <property type="match status" value="1"/>
</dbReference>
<dbReference type="VGNC" id="VGNC:27697">
    <property type="gene designation" value="CREB3L4"/>
</dbReference>
<dbReference type="GO" id="GO:0005794">
    <property type="term" value="C:Golgi apparatus"/>
    <property type="evidence" value="ECO:0007669"/>
    <property type="project" value="Ensembl"/>
</dbReference>
<feature type="compositionally biased region" description="Pro residues" evidence="17">
    <location>
        <begin position="253"/>
        <end position="264"/>
    </location>
</feature>
<keyword evidence="7" id="KW-1133">Transmembrane helix</keyword>
<protein>
    <recommendedName>
        <fullName evidence="3">Cyclic AMP-responsive element-binding protein 3-like protein 4</fullName>
    </recommendedName>
</protein>
<evidence type="ECO:0000256" key="12">
    <source>
        <dbReference type="ARBA" id="ARBA00023163"/>
    </source>
</evidence>
<evidence type="ECO:0000256" key="3">
    <source>
        <dbReference type="ARBA" id="ARBA00013878"/>
    </source>
</evidence>
<dbReference type="SUPFAM" id="SSF57959">
    <property type="entry name" value="Leucine zipper domain"/>
    <property type="match status" value="1"/>
</dbReference>
<sequence length="548" mass="60069">MGFSRQGYWSGLPFPSPGDLPDPGIEPWTPTFQADALTSEPLGKQLLLLHNAWIMDLDNPRLRDIPKSTRCLVIYSRPRFGVTWQVKPNLCPHSRNFPSPHPLPYCKSSGSYPPSHAAEPNPCQTNKGPGCTGLFPPLSNSQFPPVTAEPASRRTMDFKTPDLLDMCLEPPEDVFSTGSFLELGLQGLPSEVPVTRLQEQRLQGWECSVGHGYGLQESEPEDFLKLFIDPNQVYCSEASPGSDSGISEDPGHPDSPPAPKPPSSPALYEVVYEAGTLERMQGEAGPAVGLISIQLDQWSTPFTVPDACVVSELPPDAHILPTAATVNSAPPAALLPCQTLFLTEEEKRLLGQEGVSLPSHLPLTKAEERVLKKVRRKIRNKQSAQDSRRRKKEYIDGLESRVAACAAQNQELQRKVQELERHNISLVTQLRQLQMLIVQTSNKAAQTSTCVLILLFSLALIILPSFSPFQGLPEAGPEDYQPHGVISRNILTHRDMTENPENAVEESRLEGPPGAKGANSSTRTPLEKVGGMAGPSRHIRTVLHADEM</sequence>
<dbReference type="CDD" id="cd14689">
    <property type="entry name" value="bZIP_CREB3"/>
    <property type="match status" value="1"/>
</dbReference>
<dbReference type="HOGENOM" id="CLU_047257_3_0_1"/>
<evidence type="ECO:0000313" key="19">
    <source>
        <dbReference type="Ensembl" id="ENSBTAP00000019554.7"/>
    </source>
</evidence>
<dbReference type="PANTHER" id="PTHR45996">
    <property type="entry name" value="AGAP001464-PB"/>
    <property type="match status" value="1"/>
</dbReference>
<keyword evidence="20" id="KW-1185">Reference proteome</keyword>
<feature type="coiled-coil region" evidence="16">
    <location>
        <begin position="395"/>
        <end position="429"/>
    </location>
</feature>
<keyword evidence="12" id="KW-0804">Transcription</keyword>
<keyword evidence="14" id="KW-0834">Unfolded protein response</keyword>
<comment type="similarity">
    <text evidence="2">Belongs to the bZIP family. ATF subfamily.</text>
</comment>
<evidence type="ECO:0000256" key="13">
    <source>
        <dbReference type="ARBA" id="ARBA00023180"/>
    </source>
</evidence>
<dbReference type="PANTHER" id="PTHR45996:SF2">
    <property type="entry name" value="CYCLIC AMP-RESPONSIVE ELEMENT-BINDING PROTEIN 3-LIKE PROTEIN 4"/>
    <property type="match status" value="1"/>
</dbReference>
<dbReference type="PaxDb" id="9913-ENSBTAP00000019554"/>
<accession>E1BP88</accession>
<dbReference type="eggNOG" id="KOG0709">
    <property type="taxonomic scope" value="Eukaryota"/>
</dbReference>
<evidence type="ECO:0000256" key="7">
    <source>
        <dbReference type="ARBA" id="ARBA00022989"/>
    </source>
</evidence>
<dbReference type="InterPro" id="IPR004827">
    <property type="entry name" value="bZIP"/>
</dbReference>
<dbReference type="AlphaFoldDB" id="E1BP88"/>
<keyword evidence="15" id="KW-0539">Nucleus</keyword>
<keyword evidence="4" id="KW-0812">Transmembrane</keyword>
<proteinExistence type="inferred from homology"/>
<evidence type="ECO:0000256" key="15">
    <source>
        <dbReference type="ARBA" id="ARBA00023242"/>
    </source>
</evidence>
<dbReference type="GO" id="GO:0005739">
    <property type="term" value="C:mitochondrion"/>
    <property type="evidence" value="ECO:0007669"/>
    <property type="project" value="Ensembl"/>
</dbReference>
<evidence type="ECO:0000256" key="16">
    <source>
        <dbReference type="SAM" id="Coils"/>
    </source>
</evidence>
<keyword evidence="13" id="KW-0325">Glycoprotein</keyword>
<dbReference type="FunCoup" id="E1BP88">
    <property type="interactions" value="173"/>
</dbReference>
<keyword evidence="8" id="KW-0805">Transcription regulation</keyword>
<feature type="domain" description="BZIP" evidence="18">
    <location>
        <begin position="370"/>
        <end position="433"/>
    </location>
</feature>
<dbReference type="Gene3D" id="1.20.5.170">
    <property type="match status" value="1"/>
</dbReference>
<name>E1BP88_BOVIN</name>
<evidence type="ECO:0000256" key="14">
    <source>
        <dbReference type="ARBA" id="ARBA00023230"/>
    </source>
</evidence>
<evidence type="ECO:0000256" key="10">
    <source>
        <dbReference type="ARBA" id="ARBA00023136"/>
    </source>
</evidence>
<dbReference type="GO" id="GO:0005654">
    <property type="term" value="C:nucleoplasm"/>
    <property type="evidence" value="ECO:0007669"/>
    <property type="project" value="Ensembl"/>
</dbReference>
<dbReference type="InterPro" id="IPR046347">
    <property type="entry name" value="bZIP_sf"/>
</dbReference>
<evidence type="ECO:0000256" key="9">
    <source>
        <dbReference type="ARBA" id="ARBA00023125"/>
    </source>
</evidence>
<dbReference type="GO" id="GO:0045944">
    <property type="term" value="P:positive regulation of transcription by RNA polymerase II"/>
    <property type="evidence" value="ECO:0007669"/>
    <property type="project" value="Ensembl"/>
</dbReference>
<comment type="subcellular location">
    <subcellularLocation>
        <location evidence="1">Endoplasmic reticulum membrane</location>
        <topology evidence="1">Single-pass type II membrane protein</topology>
    </subcellularLocation>
</comment>
<keyword evidence="10" id="KW-0472">Membrane</keyword>
<keyword evidence="9" id="KW-0238">DNA-binding</keyword>
<dbReference type="VEuPathDB" id="HostDB:ENSBTAG00000014692"/>
<keyword evidence="11" id="KW-0010">Activator</keyword>
<evidence type="ECO:0000259" key="18">
    <source>
        <dbReference type="PROSITE" id="PS50217"/>
    </source>
</evidence>
<evidence type="ECO:0000256" key="17">
    <source>
        <dbReference type="SAM" id="MobiDB-lite"/>
    </source>
</evidence>
<evidence type="ECO:0000256" key="2">
    <source>
        <dbReference type="ARBA" id="ARBA00009050"/>
    </source>
</evidence>
<evidence type="ECO:0000256" key="8">
    <source>
        <dbReference type="ARBA" id="ARBA00023015"/>
    </source>
</evidence>
<evidence type="ECO:0000313" key="20">
    <source>
        <dbReference type="Proteomes" id="UP000009136"/>
    </source>
</evidence>